<comment type="caution">
    <text evidence="12">The sequence shown here is derived from an EMBL/GenBank/DDBJ whole genome shotgun (WGS) entry which is preliminary data.</text>
</comment>
<dbReference type="Pfam" id="PF03901">
    <property type="entry name" value="Glyco_transf_22"/>
    <property type="match status" value="2"/>
</dbReference>
<feature type="transmembrane region" description="Helical" evidence="10">
    <location>
        <begin position="205"/>
        <end position="228"/>
    </location>
</feature>
<dbReference type="GO" id="GO:0006487">
    <property type="term" value="P:protein N-linked glycosylation"/>
    <property type="evidence" value="ECO:0007669"/>
    <property type="project" value="TreeGrafter"/>
</dbReference>
<evidence type="ECO:0000313" key="12">
    <source>
        <dbReference type="EMBL" id="OEL38020.1"/>
    </source>
</evidence>
<evidence type="ECO:0000256" key="1">
    <source>
        <dbReference type="ARBA" id="ARBA00004477"/>
    </source>
</evidence>
<dbReference type="GO" id="GO:0005789">
    <property type="term" value="C:endoplasmic reticulum membrane"/>
    <property type="evidence" value="ECO:0007669"/>
    <property type="project" value="UniProtKB-SubCell"/>
</dbReference>
<feature type="transmembrane region" description="Helical" evidence="10">
    <location>
        <begin position="158"/>
        <end position="176"/>
    </location>
</feature>
<evidence type="ECO:0000256" key="6">
    <source>
        <dbReference type="ARBA" id="ARBA00022692"/>
    </source>
</evidence>
<comment type="subcellular location">
    <subcellularLocation>
        <location evidence="1 10">Endoplasmic reticulum membrane</location>
        <topology evidence="1 10">Multi-pass membrane protein</topology>
    </subcellularLocation>
</comment>
<keyword evidence="9 10" id="KW-0472">Membrane</keyword>
<evidence type="ECO:0000256" key="3">
    <source>
        <dbReference type="ARBA" id="ARBA00007063"/>
    </source>
</evidence>
<proteinExistence type="inferred from homology"/>
<dbReference type="STRING" id="888268.A0A1E5WLK5"/>
<feature type="transmembrane region" description="Helical" evidence="10">
    <location>
        <begin position="103"/>
        <end position="121"/>
    </location>
</feature>
<evidence type="ECO:0000256" key="8">
    <source>
        <dbReference type="ARBA" id="ARBA00022989"/>
    </source>
</evidence>
<keyword evidence="5 12" id="KW-0808">Transferase</keyword>
<comment type="pathway">
    <text evidence="2">Protein modification; protein glycosylation.</text>
</comment>
<evidence type="ECO:0000256" key="10">
    <source>
        <dbReference type="RuleBase" id="RU363075"/>
    </source>
</evidence>
<keyword evidence="7 10" id="KW-0256">Endoplasmic reticulum</keyword>
<keyword evidence="13" id="KW-1185">Reference proteome</keyword>
<dbReference type="OrthoDB" id="497541at2759"/>
<dbReference type="PANTHER" id="PTHR22760:SF2">
    <property type="entry name" value="ALPHA-1,2-MANNOSYLTRANSFERASE ALG9"/>
    <property type="match status" value="1"/>
</dbReference>
<evidence type="ECO:0000256" key="2">
    <source>
        <dbReference type="ARBA" id="ARBA00004922"/>
    </source>
</evidence>
<evidence type="ECO:0000256" key="7">
    <source>
        <dbReference type="ARBA" id="ARBA00022824"/>
    </source>
</evidence>
<sequence>MSLSSARQRRATAASPLTDDGYAKDAKDRRRRPGGGDGDGDDGGIKWFLPLLALGLLRHMSASSNLIHDCDEVFNYWEPLHFLLYRSGFQTWEYSSDFALRSYLYLFIHALVAGPASLIFGEHKVRVFYSVRIFLGLISTITETVLVVALSRRYGKRLACYVLALLCLSSGCFFASTSFLPSSFSMYAVTLSSALFLLEKYAAAVSVAAAGVILGFLTSLSLLVLSFLADYQWFLYPIYPLICVAAAAVIDSFPDFFHDKYSSDQSIFEKIAKGLRPLILGFILCASHSRTFSMLNGYGAPLQIYQHLEHHDDSGPGSVLCVGSEWHRYPSSFFIPSYIGEVRWIDDGFRGLLPFPFNETLGGTTAAPSYFNNKNKASEEQYLKDIGACTLLVELDLRRPYPSRGNDLKTWEALAALPFLDRELSPALYRSFFVPYRWQQNNVFGLYKLLRRLRTDQA</sequence>
<name>A0A1E5WLK5_9POAL</name>
<dbReference type="Proteomes" id="UP000095767">
    <property type="component" value="Unassembled WGS sequence"/>
</dbReference>
<dbReference type="EMBL" id="LWDX02003225">
    <property type="protein sequence ID" value="OEL38020.1"/>
    <property type="molecule type" value="Genomic_DNA"/>
</dbReference>
<keyword evidence="4 10" id="KW-0328">Glycosyltransferase</keyword>
<gene>
    <name evidence="12" type="ORF">BAE44_0000962</name>
</gene>
<accession>A0A1E5WLK5</accession>
<organism evidence="12 13">
    <name type="scientific">Dichanthelium oligosanthes</name>
    <dbReference type="NCBI Taxonomy" id="888268"/>
    <lineage>
        <taxon>Eukaryota</taxon>
        <taxon>Viridiplantae</taxon>
        <taxon>Streptophyta</taxon>
        <taxon>Embryophyta</taxon>
        <taxon>Tracheophyta</taxon>
        <taxon>Spermatophyta</taxon>
        <taxon>Magnoliopsida</taxon>
        <taxon>Liliopsida</taxon>
        <taxon>Poales</taxon>
        <taxon>Poaceae</taxon>
        <taxon>PACMAD clade</taxon>
        <taxon>Panicoideae</taxon>
        <taxon>Panicodae</taxon>
        <taxon>Paniceae</taxon>
        <taxon>Dichantheliinae</taxon>
        <taxon>Dichanthelium</taxon>
    </lineage>
</organism>
<keyword evidence="8 10" id="KW-1133">Transmembrane helix</keyword>
<feature type="transmembrane region" description="Helical" evidence="10">
    <location>
        <begin position="127"/>
        <end position="151"/>
    </location>
</feature>
<evidence type="ECO:0000256" key="5">
    <source>
        <dbReference type="ARBA" id="ARBA00022679"/>
    </source>
</evidence>
<keyword evidence="6 10" id="KW-0812">Transmembrane</keyword>
<feature type="transmembrane region" description="Helical" evidence="10">
    <location>
        <begin position="234"/>
        <end position="253"/>
    </location>
</feature>
<dbReference type="UniPathway" id="UPA00378"/>
<evidence type="ECO:0000313" key="13">
    <source>
        <dbReference type="Proteomes" id="UP000095767"/>
    </source>
</evidence>
<feature type="region of interest" description="Disordered" evidence="11">
    <location>
        <begin position="1"/>
        <end position="39"/>
    </location>
</feature>
<comment type="similarity">
    <text evidence="3 10">Belongs to the glycosyltransferase 22 family.</text>
</comment>
<protein>
    <recommendedName>
        <fullName evidence="10">Mannosyltransferase</fullName>
        <ecNumber evidence="10">2.4.1.-</ecNumber>
    </recommendedName>
</protein>
<feature type="compositionally biased region" description="Low complexity" evidence="11">
    <location>
        <begin position="1"/>
        <end position="15"/>
    </location>
</feature>
<evidence type="ECO:0000256" key="9">
    <source>
        <dbReference type="ARBA" id="ARBA00023136"/>
    </source>
</evidence>
<dbReference type="PANTHER" id="PTHR22760">
    <property type="entry name" value="GLYCOSYLTRANSFERASE"/>
    <property type="match status" value="1"/>
</dbReference>
<dbReference type="InterPro" id="IPR005599">
    <property type="entry name" value="GPI_mannosylTrfase"/>
</dbReference>
<evidence type="ECO:0000256" key="11">
    <source>
        <dbReference type="SAM" id="MobiDB-lite"/>
    </source>
</evidence>
<dbReference type="AlphaFoldDB" id="A0A1E5WLK5"/>
<dbReference type="EC" id="2.4.1.-" evidence="10"/>
<reference evidence="12 13" key="1">
    <citation type="submission" date="2016-09" db="EMBL/GenBank/DDBJ databases">
        <title>The draft genome of Dichanthelium oligosanthes: A C3 panicoid grass species.</title>
        <authorList>
            <person name="Studer A.J."/>
            <person name="Schnable J.C."/>
            <person name="Brutnell T.P."/>
        </authorList>
    </citation>
    <scope>NUCLEOTIDE SEQUENCE [LARGE SCALE GENOMIC DNA]</scope>
    <source>
        <strain evidence="13">cv. Kellogg 1175</strain>
        <tissue evidence="12">Leaf</tissue>
    </source>
</reference>
<dbReference type="GO" id="GO:0000026">
    <property type="term" value="F:alpha-1,2-mannosyltransferase activity"/>
    <property type="evidence" value="ECO:0007669"/>
    <property type="project" value="TreeGrafter"/>
</dbReference>
<evidence type="ECO:0000256" key="4">
    <source>
        <dbReference type="ARBA" id="ARBA00022676"/>
    </source>
</evidence>